<keyword evidence="1" id="KW-0812">Transmembrane</keyword>
<reference evidence="2 3" key="1">
    <citation type="submission" date="2019-03" db="EMBL/GenBank/DDBJ databases">
        <title>Genomic Encyclopedia of Type Strains, Phase III (KMG-III): the genomes of soil and plant-associated and newly described type strains.</title>
        <authorList>
            <person name="Whitman W."/>
        </authorList>
    </citation>
    <scope>NUCLEOTIDE SEQUENCE [LARGE SCALE GENOMIC DNA]</scope>
    <source>
        <strain evidence="2 3">CGMCC 1.7002</strain>
    </source>
</reference>
<evidence type="ECO:0008006" key="4">
    <source>
        <dbReference type="Google" id="ProtNLM"/>
    </source>
</evidence>
<dbReference type="Proteomes" id="UP000295391">
    <property type="component" value="Unassembled WGS sequence"/>
</dbReference>
<feature type="transmembrane region" description="Helical" evidence="1">
    <location>
        <begin position="242"/>
        <end position="260"/>
    </location>
</feature>
<feature type="transmembrane region" description="Helical" evidence="1">
    <location>
        <begin position="211"/>
        <end position="230"/>
    </location>
</feature>
<feature type="transmembrane region" description="Helical" evidence="1">
    <location>
        <begin position="64"/>
        <end position="85"/>
    </location>
</feature>
<proteinExistence type="predicted"/>
<accession>A0A4R6VU64</accession>
<dbReference type="RefSeq" id="WP_133570961.1">
    <property type="nucleotide sequence ID" value="NZ_SNYR01000001.1"/>
</dbReference>
<evidence type="ECO:0000313" key="3">
    <source>
        <dbReference type="Proteomes" id="UP000295391"/>
    </source>
</evidence>
<name>A0A4R6VU64_9HYPH</name>
<feature type="transmembrane region" description="Helical" evidence="1">
    <location>
        <begin position="91"/>
        <end position="111"/>
    </location>
</feature>
<sequence>MNFAHILLFLAGAIAALLLASAKIVGEVVPPGQIIFSLGIYSFLPSLIYFGLKGDIPFRLYLNAPLLQSAMGLGVVAAFWLLLMVLNTHSLLFAALLVFMLSAMQLASRYWRRKESRQAEGRFGIDMIICGVAMFALPLLIKLPVATANLMAILVVAWCGALLALRQSKVWRSQWKLVWPSALGFYSSILAVIVGAFSTSQGWVDPNTAESFHLIWIGVLFGLMQIAIIHAKRLEGLKRPNFNFETGFLLMVTFLEIAYFRERPANNILFALPFFLSALIFMAGQKRAPKGER</sequence>
<feature type="transmembrane region" description="Helical" evidence="1">
    <location>
        <begin position="177"/>
        <end position="199"/>
    </location>
</feature>
<feature type="transmembrane region" description="Helical" evidence="1">
    <location>
        <begin position="266"/>
        <end position="284"/>
    </location>
</feature>
<dbReference type="EMBL" id="SNYR01000001">
    <property type="protein sequence ID" value="TDQ66256.1"/>
    <property type="molecule type" value="Genomic_DNA"/>
</dbReference>
<keyword evidence="3" id="KW-1185">Reference proteome</keyword>
<protein>
    <recommendedName>
        <fullName evidence="4">EamA-like transporter family protein</fullName>
    </recommendedName>
</protein>
<evidence type="ECO:0000256" key="1">
    <source>
        <dbReference type="SAM" id="Phobius"/>
    </source>
</evidence>
<gene>
    <name evidence="2" type="ORF">ATL17_0247</name>
</gene>
<dbReference type="AlphaFoldDB" id="A0A4R6VU64"/>
<feature type="transmembrane region" description="Helical" evidence="1">
    <location>
        <begin position="32"/>
        <end position="52"/>
    </location>
</feature>
<feature type="transmembrane region" description="Helical" evidence="1">
    <location>
        <begin position="123"/>
        <end position="141"/>
    </location>
</feature>
<comment type="caution">
    <text evidence="2">The sequence shown here is derived from an EMBL/GenBank/DDBJ whole genome shotgun (WGS) entry which is preliminary data.</text>
</comment>
<keyword evidence="1" id="KW-1133">Transmembrane helix</keyword>
<evidence type="ECO:0000313" key="2">
    <source>
        <dbReference type="EMBL" id="TDQ66256.1"/>
    </source>
</evidence>
<feature type="transmembrane region" description="Helical" evidence="1">
    <location>
        <begin position="147"/>
        <end position="165"/>
    </location>
</feature>
<organism evidence="2 3">
    <name type="scientific">Maritalea mobilis</name>
    <dbReference type="NCBI Taxonomy" id="483324"/>
    <lineage>
        <taxon>Bacteria</taxon>
        <taxon>Pseudomonadati</taxon>
        <taxon>Pseudomonadota</taxon>
        <taxon>Alphaproteobacteria</taxon>
        <taxon>Hyphomicrobiales</taxon>
        <taxon>Devosiaceae</taxon>
        <taxon>Maritalea</taxon>
    </lineage>
</organism>
<keyword evidence="1" id="KW-0472">Membrane</keyword>